<sequence length="150" mass="15892">MTTITRFEHQTGPIRRNALNGSTAKVLMLSALCSAYIQGALTKLFDFEGAIQEMTHFGLLPAPLFAAGVIGFELVTSAMVITGFHRRAGALALAAFTLAATFIALQFWTMPAGPARTGATNAFFEHLGLVAAFLLVARMDASGETSKKPA</sequence>
<name>A0ABX5NWX3_9HYPH</name>
<evidence type="ECO:0000313" key="6">
    <source>
        <dbReference type="EMBL" id="PYB77391.1"/>
    </source>
</evidence>
<feature type="transmembrane region" description="Helical" evidence="5">
    <location>
        <begin position="57"/>
        <end position="81"/>
    </location>
</feature>
<dbReference type="InterPro" id="IPR032808">
    <property type="entry name" value="DoxX"/>
</dbReference>
<dbReference type="Proteomes" id="UP000247536">
    <property type="component" value="Unassembled WGS sequence"/>
</dbReference>
<keyword evidence="4 5" id="KW-0472">Membrane</keyword>
<keyword evidence="3 5" id="KW-1133">Transmembrane helix</keyword>
<feature type="transmembrane region" description="Helical" evidence="5">
    <location>
        <begin position="120"/>
        <end position="137"/>
    </location>
</feature>
<dbReference type="EMBL" id="QJRY01000001">
    <property type="protein sequence ID" value="PYB77391.1"/>
    <property type="molecule type" value="Genomic_DNA"/>
</dbReference>
<feature type="transmembrane region" description="Helical" evidence="5">
    <location>
        <begin position="26"/>
        <end position="45"/>
    </location>
</feature>
<proteinExistence type="predicted"/>
<organism evidence="6 7">
    <name type="scientific">Rhizobium wuzhouense</name>
    <dbReference type="NCBI Taxonomy" id="1986026"/>
    <lineage>
        <taxon>Bacteria</taxon>
        <taxon>Pseudomonadati</taxon>
        <taxon>Pseudomonadota</taxon>
        <taxon>Alphaproteobacteria</taxon>
        <taxon>Hyphomicrobiales</taxon>
        <taxon>Rhizobiaceae</taxon>
        <taxon>Rhizobium/Agrobacterium group</taxon>
        <taxon>Rhizobium</taxon>
    </lineage>
</organism>
<protein>
    <submittedName>
        <fullName evidence="6">DoxX family protein</fullName>
    </submittedName>
</protein>
<evidence type="ECO:0000313" key="7">
    <source>
        <dbReference type="Proteomes" id="UP000247536"/>
    </source>
</evidence>
<keyword evidence="2 5" id="KW-0812">Transmembrane</keyword>
<gene>
    <name evidence="6" type="ORF">DMY87_03240</name>
</gene>
<keyword evidence="7" id="KW-1185">Reference proteome</keyword>
<comment type="subcellular location">
    <subcellularLocation>
        <location evidence="1">Membrane</location>
        <topology evidence="1">Multi-pass membrane protein</topology>
    </subcellularLocation>
</comment>
<reference evidence="6 7" key="1">
    <citation type="submission" date="2018-06" db="EMBL/GenBank/DDBJ databases">
        <title>Rhizobium wuzhouense sp. nov., isolated from roots of Oryza officinalis.</title>
        <authorList>
            <person name="Yuan T."/>
        </authorList>
    </citation>
    <scope>NUCLEOTIDE SEQUENCE [LARGE SCALE GENOMIC DNA]</scope>
    <source>
        <strain evidence="6 7">W44</strain>
    </source>
</reference>
<feature type="transmembrane region" description="Helical" evidence="5">
    <location>
        <begin position="88"/>
        <end position="108"/>
    </location>
</feature>
<accession>A0ABX5NWX3</accession>
<evidence type="ECO:0000256" key="2">
    <source>
        <dbReference type="ARBA" id="ARBA00022692"/>
    </source>
</evidence>
<evidence type="ECO:0000256" key="3">
    <source>
        <dbReference type="ARBA" id="ARBA00022989"/>
    </source>
</evidence>
<comment type="caution">
    <text evidence="6">The sequence shown here is derived from an EMBL/GenBank/DDBJ whole genome shotgun (WGS) entry which is preliminary data.</text>
</comment>
<evidence type="ECO:0000256" key="4">
    <source>
        <dbReference type="ARBA" id="ARBA00023136"/>
    </source>
</evidence>
<evidence type="ECO:0000256" key="5">
    <source>
        <dbReference type="SAM" id="Phobius"/>
    </source>
</evidence>
<dbReference type="Pfam" id="PF07681">
    <property type="entry name" value="DoxX"/>
    <property type="match status" value="1"/>
</dbReference>
<evidence type="ECO:0000256" key="1">
    <source>
        <dbReference type="ARBA" id="ARBA00004141"/>
    </source>
</evidence>
<dbReference type="RefSeq" id="WP_110789826.1">
    <property type="nucleotide sequence ID" value="NZ_QJRY01000001.1"/>
</dbReference>